<gene>
    <name evidence="2" type="ORF">PIB30_062407</name>
</gene>
<evidence type="ECO:0000313" key="3">
    <source>
        <dbReference type="Proteomes" id="UP001341840"/>
    </source>
</evidence>
<sequence length="115" mass="12300">MKRKALDATAEEEAALGADSSWVHEVSPINRAFPDDYNFRGALDAGLTNGATREILGPLVPEQLLGTAQNLACQLTIGIEKTFASKVQMEKELASLKDQVAVLTAERDSALAAPF</sequence>
<feature type="coiled-coil region" evidence="1">
    <location>
        <begin position="79"/>
        <end position="113"/>
    </location>
</feature>
<reference evidence="2 3" key="1">
    <citation type="journal article" date="2023" name="Plants (Basel)">
        <title>Bridging the Gap: Combining Genomics and Transcriptomics Approaches to Understand Stylosanthes scabra, an Orphan Legume from the Brazilian Caatinga.</title>
        <authorList>
            <person name="Ferreira-Neto J.R.C."/>
            <person name="da Silva M.D."/>
            <person name="Binneck E."/>
            <person name="de Melo N.F."/>
            <person name="da Silva R.H."/>
            <person name="de Melo A.L.T.M."/>
            <person name="Pandolfi V."/>
            <person name="Bustamante F.O."/>
            <person name="Brasileiro-Vidal A.C."/>
            <person name="Benko-Iseppon A.M."/>
        </authorList>
    </citation>
    <scope>NUCLEOTIDE SEQUENCE [LARGE SCALE GENOMIC DNA]</scope>
    <source>
        <tissue evidence="2">Leaves</tissue>
    </source>
</reference>
<dbReference type="Proteomes" id="UP001341840">
    <property type="component" value="Unassembled WGS sequence"/>
</dbReference>
<evidence type="ECO:0000256" key="1">
    <source>
        <dbReference type="SAM" id="Coils"/>
    </source>
</evidence>
<keyword evidence="1" id="KW-0175">Coiled coil</keyword>
<proteinExistence type="predicted"/>
<evidence type="ECO:0000313" key="2">
    <source>
        <dbReference type="EMBL" id="MED6124814.1"/>
    </source>
</evidence>
<name>A0ABU6RLR6_9FABA</name>
<organism evidence="2 3">
    <name type="scientific">Stylosanthes scabra</name>
    <dbReference type="NCBI Taxonomy" id="79078"/>
    <lineage>
        <taxon>Eukaryota</taxon>
        <taxon>Viridiplantae</taxon>
        <taxon>Streptophyta</taxon>
        <taxon>Embryophyta</taxon>
        <taxon>Tracheophyta</taxon>
        <taxon>Spermatophyta</taxon>
        <taxon>Magnoliopsida</taxon>
        <taxon>eudicotyledons</taxon>
        <taxon>Gunneridae</taxon>
        <taxon>Pentapetalae</taxon>
        <taxon>rosids</taxon>
        <taxon>fabids</taxon>
        <taxon>Fabales</taxon>
        <taxon>Fabaceae</taxon>
        <taxon>Papilionoideae</taxon>
        <taxon>50 kb inversion clade</taxon>
        <taxon>dalbergioids sensu lato</taxon>
        <taxon>Dalbergieae</taxon>
        <taxon>Pterocarpus clade</taxon>
        <taxon>Stylosanthes</taxon>
    </lineage>
</organism>
<protein>
    <submittedName>
        <fullName evidence="2">Uncharacterized protein</fullName>
    </submittedName>
</protein>
<dbReference type="EMBL" id="JASCZI010030787">
    <property type="protein sequence ID" value="MED6124814.1"/>
    <property type="molecule type" value="Genomic_DNA"/>
</dbReference>
<keyword evidence="3" id="KW-1185">Reference proteome</keyword>
<accession>A0ABU6RLR6</accession>
<comment type="caution">
    <text evidence="2">The sequence shown here is derived from an EMBL/GenBank/DDBJ whole genome shotgun (WGS) entry which is preliminary data.</text>
</comment>